<organism evidence="3 4">
    <name type="scientific">Caenorhabditis nigoni</name>
    <dbReference type="NCBI Taxonomy" id="1611254"/>
    <lineage>
        <taxon>Eukaryota</taxon>
        <taxon>Metazoa</taxon>
        <taxon>Ecdysozoa</taxon>
        <taxon>Nematoda</taxon>
        <taxon>Chromadorea</taxon>
        <taxon>Rhabditida</taxon>
        <taxon>Rhabditina</taxon>
        <taxon>Rhabditomorpha</taxon>
        <taxon>Rhabditoidea</taxon>
        <taxon>Rhabditidae</taxon>
        <taxon>Peloderinae</taxon>
        <taxon>Caenorhabditis</taxon>
    </lineage>
</organism>
<name>A0A2G5T736_9PELO</name>
<evidence type="ECO:0000313" key="3">
    <source>
        <dbReference type="EMBL" id="PIC22911.1"/>
    </source>
</evidence>
<dbReference type="EMBL" id="PDUG01000005">
    <property type="protein sequence ID" value="PIC22911.1"/>
    <property type="molecule type" value="Genomic_DNA"/>
</dbReference>
<dbReference type="PANTHER" id="PTHR21566">
    <property type="entry name" value="CILIA- AND FLAGELLA-ASSOCIATED PROTEIN 251-LIKE-RELATED-RELATED"/>
    <property type="match status" value="1"/>
</dbReference>
<reference evidence="4" key="1">
    <citation type="submission" date="2017-10" db="EMBL/GenBank/DDBJ databases">
        <title>Rapid genome shrinkage in a self-fertile nematode reveals novel sperm competition proteins.</title>
        <authorList>
            <person name="Yin D."/>
            <person name="Schwarz E.M."/>
            <person name="Thomas C.G."/>
            <person name="Felde R.L."/>
            <person name="Korf I.F."/>
            <person name="Cutter A.D."/>
            <person name="Schartner C.M."/>
            <person name="Ralston E.J."/>
            <person name="Meyer B.J."/>
            <person name="Haag E.S."/>
        </authorList>
    </citation>
    <scope>NUCLEOTIDE SEQUENCE [LARGE SCALE GENOMIC DNA]</scope>
    <source>
        <strain evidence="4">JU1422</strain>
    </source>
</reference>
<feature type="coiled-coil region" evidence="1">
    <location>
        <begin position="403"/>
        <end position="430"/>
    </location>
</feature>
<dbReference type="AlphaFoldDB" id="A0A2G5T736"/>
<proteinExistence type="predicted"/>
<feature type="coiled-coil region" evidence="1">
    <location>
        <begin position="226"/>
        <end position="277"/>
    </location>
</feature>
<evidence type="ECO:0000313" key="4">
    <source>
        <dbReference type="Proteomes" id="UP000230233"/>
    </source>
</evidence>
<keyword evidence="4" id="KW-1185">Reference proteome</keyword>
<evidence type="ECO:0000256" key="1">
    <source>
        <dbReference type="SAM" id="Coils"/>
    </source>
</evidence>
<accession>A0A2G5T736</accession>
<dbReference type="PANTHER" id="PTHR21566:SF2">
    <property type="entry name" value="CILIA- AND FLAGELLA-ASSOCIATED PROTEIN 251-LIKE-RELATED"/>
    <property type="match status" value="1"/>
</dbReference>
<gene>
    <name evidence="3" type="primary">Cnig_chr_V.g16800</name>
    <name evidence="3" type="ORF">B9Z55_016800</name>
</gene>
<dbReference type="OrthoDB" id="5887211at2759"/>
<protein>
    <submittedName>
        <fullName evidence="3">Uncharacterized protein</fullName>
    </submittedName>
</protein>
<comment type="caution">
    <text evidence="3">The sequence shown here is derived from an EMBL/GenBank/DDBJ whole genome shotgun (WGS) entry which is preliminary data.</text>
</comment>
<feature type="region of interest" description="Disordered" evidence="2">
    <location>
        <begin position="362"/>
        <end position="403"/>
    </location>
</feature>
<feature type="compositionally biased region" description="Basic and acidic residues" evidence="2">
    <location>
        <begin position="390"/>
        <end position="403"/>
    </location>
</feature>
<dbReference type="InterPro" id="IPR007883">
    <property type="entry name" value="DUF713"/>
</dbReference>
<evidence type="ECO:0000256" key="2">
    <source>
        <dbReference type="SAM" id="MobiDB-lite"/>
    </source>
</evidence>
<dbReference type="Proteomes" id="UP000230233">
    <property type="component" value="Chromosome V"/>
</dbReference>
<keyword evidence="1" id="KW-0175">Coiled coil</keyword>
<sequence>MVVNLDLTEKTIDCFNGCAKKGNYEKFVVENQEFIRTLSDNLKKVKFPVEEIISNMVSQNCKFYIDYLTKWNPREPHLVVPGTTLLERYTPRFVNDLKQAISTRNWDKFYSEYYPTADFMISEARNQGVLNFQIEKGSGIFESFHERDFVVDSMQSSTNDGMRVYPRTPLETKKSIEMILKDQLISDIDHRIKLQADNMKKTFQKDWEENVEKFMLEIEDSVGHAIETNEAKKTELENTRKATSTEKKIDKICGELRNEQNDANKRMEDKLNNLIEMFNQTMLKYVVMPTLKTNFITFSTITKSPEPTIETFDQELRNDKISNGTVIENQNVSIAKLESITEANSPDETDQVDREVNERVVDSTRANQEQQVDEHSEVPEQVPHVSGYDSEEKNHQRRLAEQNRFYGEKLKTIKKRRNQLKREGAGERREIFERIPRNAAGRYSVH</sequence>